<dbReference type="GO" id="GO:0007165">
    <property type="term" value="P:signal transduction"/>
    <property type="evidence" value="ECO:0007669"/>
    <property type="project" value="InterPro"/>
</dbReference>
<evidence type="ECO:0000313" key="2">
    <source>
        <dbReference type="EMBL" id="AGS53261.1"/>
    </source>
</evidence>
<dbReference type="GO" id="GO:0006935">
    <property type="term" value="P:chemotaxis"/>
    <property type="evidence" value="ECO:0007669"/>
    <property type="project" value="InterPro"/>
</dbReference>
<dbReference type="AlphaFoldDB" id="A0A806KML7"/>
<dbReference type="Gene3D" id="2.30.30.40">
    <property type="entry name" value="SH3 Domains"/>
    <property type="match status" value="1"/>
</dbReference>
<dbReference type="SUPFAM" id="SSF75708">
    <property type="entry name" value="Chemotaxis phosphatase CheZ"/>
    <property type="match status" value="1"/>
</dbReference>
<protein>
    <submittedName>
        <fullName evidence="2">Positive regulator of CheA protein activity (CheW)</fullName>
    </submittedName>
</protein>
<evidence type="ECO:0000259" key="1">
    <source>
        <dbReference type="PROSITE" id="PS50851"/>
    </source>
</evidence>
<organism evidence="2">
    <name type="scientific">uncultured bacterium contig00001</name>
    <dbReference type="NCBI Taxonomy" id="1181493"/>
    <lineage>
        <taxon>Bacteria</taxon>
        <taxon>environmental samples</taxon>
    </lineage>
</organism>
<dbReference type="InterPro" id="IPR002545">
    <property type="entry name" value="CheW-lke_dom"/>
</dbReference>
<dbReference type="PROSITE" id="PS50851">
    <property type="entry name" value="CHEW"/>
    <property type="match status" value="1"/>
</dbReference>
<feature type="domain" description="CheW-like" evidence="1">
    <location>
        <begin position="1"/>
        <end position="137"/>
    </location>
</feature>
<dbReference type="GO" id="GO:0005829">
    <property type="term" value="C:cytosol"/>
    <property type="evidence" value="ECO:0007669"/>
    <property type="project" value="TreeGrafter"/>
</dbReference>
<sequence>MSFVLNERAYAVPLTDVAEITPYQRLNQMPHTPEDVVGLLDLRGSVLPVICLRSRMGLPKKEHIENDTIIIVSQNDSRIGILVDTVESVITVTEEQHAHISPLLEGKDGVWVKAILLLKEKVVVVLSPEALVNISKVDKSKETETVQIDDIELRLDAGLRELIEMAGSRDGGGSIIPQLETVISHNESEVTKVLEKVEDMLASTDQSFNGLHAFKQEAAMSGIKTFDSELAEMDKVTQDLQMGVFDVMQQLQFQDIVRQKLERVLRYIVGMQDVVHSGFGSA</sequence>
<name>A0A806KML7_9BACT</name>
<dbReference type="Pfam" id="PF01584">
    <property type="entry name" value="CheW"/>
    <property type="match status" value="1"/>
</dbReference>
<dbReference type="SMART" id="SM00260">
    <property type="entry name" value="CheW"/>
    <property type="match status" value="1"/>
</dbReference>
<reference evidence="2" key="1">
    <citation type="submission" date="2012-03" db="EMBL/GenBank/DDBJ databases">
        <title>Functional metagenomics reveals considerable lignocellulase gene clusters in the gut microbiome of a wood-feeding higher termite.</title>
        <authorList>
            <person name="Liu N."/>
        </authorList>
    </citation>
    <scope>NUCLEOTIDE SEQUENCE</scope>
</reference>
<proteinExistence type="predicted"/>
<dbReference type="Gene3D" id="1.10.287.500">
    <property type="entry name" value="Helix hairpin bin"/>
    <property type="match status" value="1"/>
</dbReference>
<dbReference type="EMBL" id="JQ844228">
    <property type="protein sequence ID" value="AGS53261.1"/>
    <property type="molecule type" value="Genomic_DNA"/>
</dbReference>
<dbReference type="PANTHER" id="PTHR22617:SF23">
    <property type="entry name" value="CHEMOTAXIS PROTEIN CHEW"/>
    <property type="match status" value="1"/>
</dbReference>
<dbReference type="PANTHER" id="PTHR22617">
    <property type="entry name" value="CHEMOTAXIS SENSOR HISTIDINE KINASE-RELATED"/>
    <property type="match status" value="1"/>
</dbReference>
<dbReference type="InterPro" id="IPR036061">
    <property type="entry name" value="CheW-like_dom_sf"/>
</dbReference>
<accession>A0A806KML7</accession>
<dbReference type="InterPro" id="IPR039315">
    <property type="entry name" value="CheW"/>
</dbReference>
<dbReference type="SUPFAM" id="SSF50341">
    <property type="entry name" value="CheW-like"/>
    <property type="match status" value="1"/>
</dbReference>
<dbReference type="Gene3D" id="2.40.50.180">
    <property type="entry name" value="CheA-289, Domain 4"/>
    <property type="match status" value="1"/>
</dbReference>